<feature type="binding site" description="axial binding residue" evidence="13">
    <location>
        <position position="495"/>
    </location>
    <ligand>
        <name>heme</name>
        <dbReference type="ChEBI" id="CHEBI:30413"/>
    </ligand>
    <ligandPart>
        <name>Fe</name>
        <dbReference type="ChEBI" id="CHEBI:18248"/>
    </ligandPart>
</feature>
<dbReference type="PROSITE" id="PS00086">
    <property type="entry name" value="CYTOCHROME_P450"/>
    <property type="match status" value="1"/>
</dbReference>
<dbReference type="Pfam" id="PF00067">
    <property type="entry name" value="p450"/>
    <property type="match status" value="1"/>
</dbReference>
<dbReference type="GO" id="GO:0004497">
    <property type="term" value="F:monooxygenase activity"/>
    <property type="evidence" value="ECO:0007669"/>
    <property type="project" value="UniProtKB-KW"/>
</dbReference>
<dbReference type="PANTHER" id="PTHR24292">
    <property type="entry name" value="CYTOCHROME P450"/>
    <property type="match status" value="1"/>
</dbReference>
<gene>
    <name evidence="16" type="ORF">PHAECO_LOCUS10481</name>
</gene>
<evidence type="ECO:0000256" key="5">
    <source>
        <dbReference type="ARBA" id="ARBA00022617"/>
    </source>
</evidence>
<name>A0A9P0DSY9_PHACE</name>
<evidence type="ECO:0000256" key="3">
    <source>
        <dbReference type="ARBA" id="ARBA00004406"/>
    </source>
</evidence>
<accession>A0A9P0DSY9</accession>
<keyword evidence="7" id="KW-0256">Endoplasmic reticulum</keyword>
<keyword evidence="5 13" id="KW-0349">Heme</keyword>
<feature type="transmembrane region" description="Helical" evidence="15">
    <location>
        <begin position="44"/>
        <end position="62"/>
    </location>
</feature>
<keyword evidence="15" id="KW-1133">Transmembrane helix</keyword>
<evidence type="ECO:0008006" key="18">
    <source>
        <dbReference type="Google" id="ProtNLM"/>
    </source>
</evidence>
<dbReference type="GO" id="GO:0005506">
    <property type="term" value="F:iron ion binding"/>
    <property type="evidence" value="ECO:0007669"/>
    <property type="project" value="InterPro"/>
</dbReference>
<evidence type="ECO:0000256" key="15">
    <source>
        <dbReference type="SAM" id="Phobius"/>
    </source>
</evidence>
<keyword evidence="9 14" id="KW-0560">Oxidoreductase</keyword>
<keyword evidence="10 13" id="KW-0408">Iron</keyword>
<protein>
    <recommendedName>
        <fullName evidence="18">Cytochrome P450</fullName>
    </recommendedName>
</protein>
<organism evidence="16 17">
    <name type="scientific">Phaedon cochleariae</name>
    <name type="common">Mustard beetle</name>
    <dbReference type="NCBI Taxonomy" id="80249"/>
    <lineage>
        <taxon>Eukaryota</taxon>
        <taxon>Metazoa</taxon>
        <taxon>Ecdysozoa</taxon>
        <taxon>Arthropoda</taxon>
        <taxon>Hexapoda</taxon>
        <taxon>Insecta</taxon>
        <taxon>Pterygota</taxon>
        <taxon>Neoptera</taxon>
        <taxon>Endopterygota</taxon>
        <taxon>Coleoptera</taxon>
        <taxon>Polyphaga</taxon>
        <taxon>Cucujiformia</taxon>
        <taxon>Chrysomeloidea</taxon>
        <taxon>Chrysomelidae</taxon>
        <taxon>Chrysomelinae</taxon>
        <taxon>Chrysomelini</taxon>
        <taxon>Phaedon</taxon>
    </lineage>
</organism>
<dbReference type="Proteomes" id="UP001153737">
    <property type="component" value="Chromosome 6"/>
</dbReference>
<evidence type="ECO:0000256" key="6">
    <source>
        <dbReference type="ARBA" id="ARBA00022723"/>
    </source>
</evidence>
<dbReference type="GO" id="GO:0005789">
    <property type="term" value="C:endoplasmic reticulum membrane"/>
    <property type="evidence" value="ECO:0007669"/>
    <property type="project" value="UniProtKB-SubCell"/>
</dbReference>
<keyword evidence="12 15" id="KW-0472">Membrane</keyword>
<dbReference type="InterPro" id="IPR050476">
    <property type="entry name" value="Insect_CytP450_Detox"/>
</dbReference>
<dbReference type="InterPro" id="IPR036396">
    <property type="entry name" value="Cyt_P450_sf"/>
</dbReference>
<evidence type="ECO:0000256" key="1">
    <source>
        <dbReference type="ARBA" id="ARBA00001971"/>
    </source>
</evidence>
<reference evidence="16" key="1">
    <citation type="submission" date="2022-01" db="EMBL/GenBank/DDBJ databases">
        <authorList>
            <person name="King R."/>
        </authorList>
    </citation>
    <scope>NUCLEOTIDE SEQUENCE</scope>
</reference>
<dbReference type="InterPro" id="IPR017972">
    <property type="entry name" value="Cyt_P450_CS"/>
</dbReference>
<keyword evidence="15" id="KW-0812">Transmembrane</keyword>
<reference evidence="16" key="2">
    <citation type="submission" date="2022-10" db="EMBL/GenBank/DDBJ databases">
        <authorList>
            <consortium name="ENA_rothamsted_submissions"/>
            <consortium name="culmorum"/>
            <person name="King R."/>
        </authorList>
    </citation>
    <scope>NUCLEOTIDE SEQUENCE</scope>
</reference>
<keyword evidence="17" id="KW-1185">Reference proteome</keyword>
<evidence type="ECO:0000256" key="9">
    <source>
        <dbReference type="ARBA" id="ARBA00023002"/>
    </source>
</evidence>
<comment type="similarity">
    <text evidence="4 14">Belongs to the cytochrome P450 family.</text>
</comment>
<dbReference type="Gene3D" id="1.10.630.10">
    <property type="entry name" value="Cytochrome P450"/>
    <property type="match status" value="1"/>
</dbReference>
<dbReference type="OrthoDB" id="2789670at2759"/>
<dbReference type="PRINTS" id="PR00463">
    <property type="entry name" value="EP450I"/>
</dbReference>
<evidence type="ECO:0000256" key="10">
    <source>
        <dbReference type="ARBA" id="ARBA00023004"/>
    </source>
</evidence>
<evidence type="ECO:0000256" key="2">
    <source>
        <dbReference type="ARBA" id="ARBA00004174"/>
    </source>
</evidence>
<dbReference type="FunFam" id="1.10.630.10:FF:000042">
    <property type="entry name" value="Cytochrome P450"/>
    <property type="match status" value="1"/>
</dbReference>
<comment type="cofactor">
    <cofactor evidence="1 13">
        <name>heme</name>
        <dbReference type="ChEBI" id="CHEBI:30413"/>
    </cofactor>
</comment>
<keyword evidence="11 14" id="KW-0503">Monooxygenase</keyword>
<evidence type="ECO:0000256" key="12">
    <source>
        <dbReference type="ARBA" id="ARBA00023136"/>
    </source>
</evidence>
<keyword evidence="8" id="KW-0492">Microsome</keyword>
<evidence type="ECO:0000256" key="7">
    <source>
        <dbReference type="ARBA" id="ARBA00022824"/>
    </source>
</evidence>
<evidence type="ECO:0000313" key="17">
    <source>
        <dbReference type="Proteomes" id="UP001153737"/>
    </source>
</evidence>
<dbReference type="EMBL" id="OU896712">
    <property type="protein sequence ID" value="CAH1173756.1"/>
    <property type="molecule type" value="Genomic_DNA"/>
</dbReference>
<evidence type="ECO:0000256" key="13">
    <source>
        <dbReference type="PIRSR" id="PIRSR602401-1"/>
    </source>
</evidence>
<dbReference type="GO" id="GO:0020037">
    <property type="term" value="F:heme binding"/>
    <property type="evidence" value="ECO:0007669"/>
    <property type="project" value="InterPro"/>
</dbReference>
<evidence type="ECO:0000256" key="11">
    <source>
        <dbReference type="ARBA" id="ARBA00023033"/>
    </source>
</evidence>
<dbReference type="SUPFAM" id="SSF48264">
    <property type="entry name" value="Cytochrome P450"/>
    <property type="match status" value="1"/>
</dbReference>
<dbReference type="GO" id="GO:0016705">
    <property type="term" value="F:oxidoreductase activity, acting on paired donors, with incorporation or reduction of molecular oxygen"/>
    <property type="evidence" value="ECO:0007669"/>
    <property type="project" value="InterPro"/>
</dbReference>
<dbReference type="InterPro" id="IPR002401">
    <property type="entry name" value="Cyt_P450_E_grp-I"/>
</dbReference>
<evidence type="ECO:0000256" key="14">
    <source>
        <dbReference type="RuleBase" id="RU000461"/>
    </source>
</evidence>
<dbReference type="PANTHER" id="PTHR24292:SF103">
    <property type="entry name" value="CYTOCHROME P450 6BS1"/>
    <property type="match status" value="1"/>
</dbReference>
<sequence length="550" mass="63331">MFQYTERRSIVVYLFHARQVELSDGQFKHLSISMPEETQTLSHIPIFPILLATLACFVYAYFKRAYSYWKSMGVPQLNPTFPFGDMASVIFRRQNMGDKIKEIYDRMKGRPYVGLYFFSRKAFLPLDPVLIKDVLGKDFQHFYDRGIYYDEENDPLSAHLFSIAGPKWKNLRAKLTPAYSPGKLKYMLDTIVQCGHEMTAILKEMAAASEGDVEIKEILARYTTDVIGCCAFGLECNCMRDPNAEFRLMGKRAFTQTVGDVLKMVIIRSFPSLAKLLKIGVFSRDVTNFFNRVVKETIEHRENNNISRPDFLQLLIQLRRNGNIDEEDTSEGRKQDPGTALTMEEAAAQAFIFFLAGFETTSTTISFALYEMSLNAEIQEKARREVEELIKSHGALTYECLMEMKYLETVIFETMRKYPPAPVFLRKCTKTYRIPDSNVIIKEGQSVLIPCYGLHRDPEFFPEPELFDPNRFNEENKGKIWDYTYMPFGDGPRNCIGMRFAMIQAKIALSLTLKNFKFTLSKKTILPLKMETKGIILTPIGGLWLDLKTI</sequence>
<keyword evidence="6 13" id="KW-0479">Metal-binding</keyword>
<dbReference type="CDD" id="cd11056">
    <property type="entry name" value="CYP6-like"/>
    <property type="match status" value="1"/>
</dbReference>
<dbReference type="PRINTS" id="PR00385">
    <property type="entry name" value="P450"/>
</dbReference>
<dbReference type="AlphaFoldDB" id="A0A9P0DSY9"/>
<dbReference type="InterPro" id="IPR001128">
    <property type="entry name" value="Cyt_P450"/>
</dbReference>
<evidence type="ECO:0000256" key="4">
    <source>
        <dbReference type="ARBA" id="ARBA00010617"/>
    </source>
</evidence>
<evidence type="ECO:0000256" key="8">
    <source>
        <dbReference type="ARBA" id="ARBA00022848"/>
    </source>
</evidence>
<comment type="subcellular location">
    <subcellularLocation>
        <location evidence="3">Endoplasmic reticulum membrane</location>
        <topology evidence="3">Peripheral membrane protein</topology>
    </subcellularLocation>
    <subcellularLocation>
        <location evidence="2">Microsome membrane</location>
        <topology evidence="2">Peripheral membrane protein</topology>
    </subcellularLocation>
</comment>
<proteinExistence type="inferred from homology"/>
<evidence type="ECO:0000313" key="16">
    <source>
        <dbReference type="EMBL" id="CAH1173756.1"/>
    </source>
</evidence>